<dbReference type="EMBL" id="BK016086">
    <property type="protein sequence ID" value="DAF93527.1"/>
    <property type="molecule type" value="Genomic_DNA"/>
</dbReference>
<dbReference type="SUPFAM" id="SSF55729">
    <property type="entry name" value="Acyl-CoA N-acyltransferases (Nat)"/>
    <property type="match status" value="1"/>
</dbReference>
<dbReference type="Gene3D" id="3.40.630.30">
    <property type="match status" value="1"/>
</dbReference>
<reference evidence="1" key="1">
    <citation type="journal article" date="2021" name="Proc. Natl. Acad. Sci. U.S.A.">
        <title>A Catalog of Tens of Thousands of Viruses from Human Metagenomes Reveals Hidden Associations with Chronic Diseases.</title>
        <authorList>
            <person name="Tisza M.J."/>
            <person name="Buck C.B."/>
        </authorList>
    </citation>
    <scope>NUCLEOTIDE SEQUENCE</scope>
    <source>
        <strain evidence="1">Ctshb19</strain>
    </source>
</reference>
<accession>A0A8S5UGA8</accession>
<proteinExistence type="predicted"/>
<dbReference type="InterPro" id="IPR016181">
    <property type="entry name" value="Acyl_CoA_acyltransferase"/>
</dbReference>
<dbReference type="CDD" id="cd04301">
    <property type="entry name" value="NAT_SF"/>
    <property type="match status" value="1"/>
</dbReference>
<evidence type="ECO:0000313" key="1">
    <source>
        <dbReference type="EMBL" id="DAF93527.1"/>
    </source>
</evidence>
<sequence>MIEFYQALYAFFGSCTKTAGARPFMPRSQEFSCKEMVVYVRATPRFNPETYVYEKALVIARVDVQPEFRGQKIFRDFVKHMEAQAHAHGYAAIYVDQVHSDVLKECLPRYGFVRQTNTDPGEYIYRKTVHSESPEIPVPEQVEENLYMIRENRSMEYVAFIARGEIGSTKDGRKAMHFRSEEIANHQALVLTRQSVEQRVYQVIISQTAALP</sequence>
<name>A0A8S5UGA8_9CAUD</name>
<organism evidence="1">
    <name type="scientific">Myoviridae sp. ctshb19</name>
    <dbReference type="NCBI Taxonomy" id="2825194"/>
    <lineage>
        <taxon>Viruses</taxon>
        <taxon>Duplodnaviria</taxon>
        <taxon>Heunggongvirae</taxon>
        <taxon>Uroviricota</taxon>
        <taxon>Caudoviricetes</taxon>
    </lineage>
</organism>
<protein>
    <submittedName>
        <fullName evidence="1">Acetyltransferase</fullName>
    </submittedName>
</protein>